<dbReference type="EMBL" id="JBHTND010000005">
    <property type="protein sequence ID" value="MFD1301032.1"/>
    <property type="molecule type" value="Genomic_DNA"/>
</dbReference>
<sequence>MDSIPPARFVSALSRRRVIGGSLLLLTASLPANSFPAKNFPSQKRASLLTFREEVLSILRVDYPAVTVTVDDDDLEQIIIGRFTLFLGNIRQKVTDLIGAERRAVIVNYLHPLATAKPLPATPAPAETFPKASVRLRIQLVPIEYREQVPTLTCRRFSERLLVAYALDEEKRYQLVTHSIFEGWGVDQATVERVARRNLELASGDIQVHVSATGKSGYFATLANESGYAAACLLLPMVMDQIQEGLGTQSIVAAVPTRDVLIAWSSNSEGKDRLASIVTMYMRKGPYGRSDELFSYSKDGIRPLNSHELTEHGR</sequence>
<name>A0ABW3WV27_9HYPH</name>
<keyword evidence="2" id="KW-1185">Reference proteome</keyword>
<evidence type="ECO:0000313" key="2">
    <source>
        <dbReference type="Proteomes" id="UP001597176"/>
    </source>
</evidence>
<gene>
    <name evidence="1" type="ORF">ACFQ4G_05470</name>
</gene>
<dbReference type="InterPro" id="IPR010838">
    <property type="entry name" value="DUF1444"/>
</dbReference>
<organism evidence="1 2">
    <name type="scientific">Methylobacterium marchantiae</name>
    <dbReference type="NCBI Taxonomy" id="600331"/>
    <lineage>
        <taxon>Bacteria</taxon>
        <taxon>Pseudomonadati</taxon>
        <taxon>Pseudomonadota</taxon>
        <taxon>Alphaproteobacteria</taxon>
        <taxon>Hyphomicrobiales</taxon>
        <taxon>Methylobacteriaceae</taxon>
        <taxon>Methylobacterium</taxon>
    </lineage>
</organism>
<protein>
    <submittedName>
        <fullName evidence="1">DUF1444 family protein</fullName>
    </submittedName>
</protein>
<proteinExistence type="predicted"/>
<dbReference type="RefSeq" id="WP_238208795.1">
    <property type="nucleotide sequence ID" value="NZ_JBHTND010000005.1"/>
</dbReference>
<dbReference type="Pfam" id="PF07285">
    <property type="entry name" value="DUF1444"/>
    <property type="match status" value="1"/>
</dbReference>
<accession>A0ABW3WV27</accession>
<reference evidence="2" key="1">
    <citation type="journal article" date="2019" name="Int. J. Syst. Evol. Microbiol.">
        <title>The Global Catalogue of Microorganisms (GCM) 10K type strain sequencing project: providing services to taxonomists for standard genome sequencing and annotation.</title>
        <authorList>
            <consortium name="The Broad Institute Genomics Platform"/>
            <consortium name="The Broad Institute Genome Sequencing Center for Infectious Disease"/>
            <person name="Wu L."/>
            <person name="Ma J."/>
        </authorList>
    </citation>
    <scope>NUCLEOTIDE SEQUENCE [LARGE SCALE GENOMIC DNA]</scope>
    <source>
        <strain evidence="2">CCUG 56108</strain>
    </source>
</reference>
<dbReference type="Proteomes" id="UP001597176">
    <property type="component" value="Unassembled WGS sequence"/>
</dbReference>
<comment type="caution">
    <text evidence="1">The sequence shown here is derived from an EMBL/GenBank/DDBJ whole genome shotgun (WGS) entry which is preliminary data.</text>
</comment>
<evidence type="ECO:0000313" key="1">
    <source>
        <dbReference type="EMBL" id="MFD1301032.1"/>
    </source>
</evidence>